<dbReference type="AlphaFoldDB" id="A0A9J6D679"/>
<comment type="caution">
    <text evidence="4">The sequence shown here is derived from an EMBL/GenBank/DDBJ whole genome shotgun (WGS) entry which is preliminary data.</text>
</comment>
<keyword evidence="1 2" id="KW-0193">Cuticle</keyword>
<dbReference type="Pfam" id="PF00379">
    <property type="entry name" value="Chitin_bind_4"/>
    <property type="match status" value="1"/>
</dbReference>
<accession>A0A9J6D679</accession>
<dbReference type="EMBL" id="JABSTU010000011">
    <property type="protein sequence ID" value="KAH8009588.1"/>
    <property type="molecule type" value="Genomic_DNA"/>
</dbReference>
<keyword evidence="5" id="KW-1185">Reference proteome</keyword>
<evidence type="ECO:0008006" key="6">
    <source>
        <dbReference type="Google" id="ProtNLM"/>
    </source>
</evidence>
<dbReference type="GO" id="GO:0008010">
    <property type="term" value="F:structural constituent of chitin-based larval cuticle"/>
    <property type="evidence" value="ECO:0007669"/>
    <property type="project" value="TreeGrafter"/>
</dbReference>
<dbReference type="GO" id="GO:0062129">
    <property type="term" value="C:chitin-based extracellular matrix"/>
    <property type="evidence" value="ECO:0007669"/>
    <property type="project" value="TreeGrafter"/>
</dbReference>
<proteinExistence type="predicted"/>
<gene>
    <name evidence="4" type="ORF">HPB51_018281</name>
</gene>
<sequence>MIMRDTVVEGSGNFDHLGFFNVHPNLSTRAYNISASIGNAAAAAGNRTRDLRMLFLTSVLCAHGARALRPYEPLDEDSNSGIPAVHAAPAFEDEKNPQDDVPTQEDDMDDMMENGNMPLTRQQSYHFSYQIRDSDGNSQHHSEQSDVRNNRRGSYGYQDANGVYRHVEYVADKKGFRAWIKTNEPGTTNQEPASVRITAEMPPAKVVDEATSPPAKPNTVADRVGTMPARPAVSAVPAFTQHDTFPVYPVHTAGVGARPAVAAVPAFHVSDAGEYELSRPVAPVPAIDIATGTYPSFDSKRLSGAGYGPSDYSRQDAVPVQDHQGVPDAGIADFVYYPEQQRIHNYADKYGAQGYAHYRRPSYSNQAVPNAVPLYKSIRPFPTLSSKKGTEDSGEVTQKHGIPVGVTYVNAQDVIRPFERPQSYDIAMTGVASRYKRYLQWNGRGNLRD</sequence>
<evidence type="ECO:0000256" key="2">
    <source>
        <dbReference type="PROSITE-ProRule" id="PRU00497"/>
    </source>
</evidence>
<dbReference type="PANTHER" id="PTHR10380:SF173">
    <property type="entry name" value="CUTICULAR PROTEIN 47EF, ISOFORM C-RELATED"/>
    <property type="match status" value="1"/>
</dbReference>
<feature type="compositionally biased region" description="Acidic residues" evidence="3">
    <location>
        <begin position="102"/>
        <end position="112"/>
    </location>
</feature>
<feature type="region of interest" description="Disordered" evidence="3">
    <location>
        <begin position="72"/>
        <end position="114"/>
    </location>
</feature>
<dbReference type="InterPro" id="IPR050468">
    <property type="entry name" value="Cuticle_Struct_Prot"/>
</dbReference>
<dbReference type="VEuPathDB" id="VectorBase:LOC119178401"/>
<protein>
    <recommendedName>
        <fullName evidence="6">Cuticle protein</fullName>
    </recommendedName>
</protein>
<evidence type="ECO:0000313" key="4">
    <source>
        <dbReference type="EMBL" id="KAH8009588.1"/>
    </source>
</evidence>
<evidence type="ECO:0000256" key="3">
    <source>
        <dbReference type="SAM" id="MobiDB-lite"/>
    </source>
</evidence>
<evidence type="ECO:0000256" key="1">
    <source>
        <dbReference type="ARBA" id="ARBA00022460"/>
    </source>
</evidence>
<reference evidence="4" key="2">
    <citation type="submission" date="2021-09" db="EMBL/GenBank/DDBJ databases">
        <authorList>
            <person name="Jia N."/>
            <person name="Wang J."/>
            <person name="Shi W."/>
            <person name="Du L."/>
            <person name="Sun Y."/>
            <person name="Zhan W."/>
            <person name="Jiang J."/>
            <person name="Wang Q."/>
            <person name="Zhang B."/>
            <person name="Ji P."/>
            <person name="Sakyi L.B."/>
            <person name="Cui X."/>
            <person name="Yuan T."/>
            <person name="Jiang B."/>
            <person name="Yang W."/>
            <person name="Lam T.T.-Y."/>
            <person name="Chang Q."/>
            <person name="Ding S."/>
            <person name="Wang X."/>
            <person name="Zhu J."/>
            <person name="Ruan X."/>
            <person name="Zhao L."/>
            <person name="Wei J."/>
            <person name="Que T."/>
            <person name="Du C."/>
            <person name="Cheng J."/>
            <person name="Dai P."/>
            <person name="Han X."/>
            <person name="Huang E."/>
            <person name="Gao Y."/>
            <person name="Liu J."/>
            <person name="Shao H."/>
            <person name="Ye R."/>
            <person name="Li L."/>
            <person name="Wei W."/>
            <person name="Wang X."/>
            <person name="Wang C."/>
            <person name="Huo Q."/>
            <person name="Li W."/>
            <person name="Guo W."/>
            <person name="Chen H."/>
            <person name="Chen S."/>
            <person name="Zhou L."/>
            <person name="Zhou L."/>
            <person name="Ni X."/>
            <person name="Tian J."/>
            <person name="Zhou Y."/>
            <person name="Sheng Y."/>
            <person name="Liu T."/>
            <person name="Pan Y."/>
            <person name="Xia L."/>
            <person name="Li J."/>
            <person name="Zhao F."/>
            <person name="Cao W."/>
        </authorList>
    </citation>
    <scope>NUCLEOTIDE SEQUENCE</scope>
    <source>
        <strain evidence="4">Rmic-2018</strain>
        <tissue evidence="4">Larvae</tissue>
    </source>
</reference>
<dbReference type="InterPro" id="IPR000618">
    <property type="entry name" value="Insect_cuticle"/>
</dbReference>
<organism evidence="4 5">
    <name type="scientific">Rhipicephalus microplus</name>
    <name type="common">Cattle tick</name>
    <name type="synonym">Boophilus microplus</name>
    <dbReference type="NCBI Taxonomy" id="6941"/>
    <lineage>
        <taxon>Eukaryota</taxon>
        <taxon>Metazoa</taxon>
        <taxon>Ecdysozoa</taxon>
        <taxon>Arthropoda</taxon>
        <taxon>Chelicerata</taxon>
        <taxon>Arachnida</taxon>
        <taxon>Acari</taxon>
        <taxon>Parasitiformes</taxon>
        <taxon>Ixodida</taxon>
        <taxon>Ixodoidea</taxon>
        <taxon>Ixodidae</taxon>
        <taxon>Rhipicephalinae</taxon>
        <taxon>Rhipicephalus</taxon>
        <taxon>Boophilus</taxon>
    </lineage>
</organism>
<reference evidence="4" key="1">
    <citation type="journal article" date="2020" name="Cell">
        <title>Large-Scale Comparative Analyses of Tick Genomes Elucidate Their Genetic Diversity and Vector Capacities.</title>
        <authorList>
            <consortium name="Tick Genome and Microbiome Consortium (TIGMIC)"/>
            <person name="Jia N."/>
            <person name="Wang J."/>
            <person name="Shi W."/>
            <person name="Du L."/>
            <person name="Sun Y."/>
            <person name="Zhan W."/>
            <person name="Jiang J.F."/>
            <person name="Wang Q."/>
            <person name="Zhang B."/>
            <person name="Ji P."/>
            <person name="Bell-Sakyi L."/>
            <person name="Cui X.M."/>
            <person name="Yuan T.T."/>
            <person name="Jiang B.G."/>
            <person name="Yang W.F."/>
            <person name="Lam T.T."/>
            <person name="Chang Q.C."/>
            <person name="Ding S.J."/>
            <person name="Wang X.J."/>
            <person name="Zhu J.G."/>
            <person name="Ruan X.D."/>
            <person name="Zhao L."/>
            <person name="Wei J.T."/>
            <person name="Ye R.Z."/>
            <person name="Que T.C."/>
            <person name="Du C.H."/>
            <person name="Zhou Y.H."/>
            <person name="Cheng J.X."/>
            <person name="Dai P.F."/>
            <person name="Guo W.B."/>
            <person name="Han X.H."/>
            <person name="Huang E.J."/>
            <person name="Li L.F."/>
            <person name="Wei W."/>
            <person name="Gao Y.C."/>
            <person name="Liu J.Z."/>
            <person name="Shao H.Z."/>
            <person name="Wang X."/>
            <person name="Wang C.C."/>
            <person name="Yang T.C."/>
            <person name="Huo Q.B."/>
            <person name="Li W."/>
            <person name="Chen H.Y."/>
            <person name="Chen S.E."/>
            <person name="Zhou L.G."/>
            <person name="Ni X.B."/>
            <person name="Tian J.H."/>
            <person name="Sheng Y."/>
            <person name="Liu T."/>
            <person name="Pan Y.S."/>
            <person name="Xia L.Y."/>
            <person name="Li J."/>
            <person name="Zhao F."/>
            <person name="Cao W.C."/>
        </authorList>
    </citation>
    <scope>NUCLEOTIDE SEQUENCE</scope>
    <source>
        <strain evidence="4">Rmic-2018</strain>
    </source>
</reference>
<feature type="compositionally biased region" description="Basic and acidic residues" evidence="3">
    <location>
        <begin position="132"/>
        <end position="149"/>
    </location>
</feature>
<feature type="region of interest" description="Disordered" evidence="3">
    <location>
        <begin position="132"/>
        <end position="156"/>
    </location>
</feature>
<dbReference type="PROSITE" id="PS00233">
    <property type="entry name" value="CHIT_BIND_RR_1"/>
    <property type="match status" value="1"/>
</dbReference>
<dbReference type="PROSITE" id="PS51155">
    <property type="entry name" value="CHIT_BIND_RR_2"/>
    <property type="match status" value="1"/>
</dbReference>
<dbReference type="PANTHER" id="PTHR10380">
    <property type="entry name" value="CUTICLE PROTEIN"/>
    <property type="match status" value="1"/>
</dbReference>
<dbReference type="InterPro" id="IPR031311">
    <property type="entry name" value="CHIT_BIND_RR_consensus"/>
</dbReference>
<evidence type="ECO:0000313" key="5">
    <source>
        <dbReference type="Proteomes" id="UP000821866"/>
    </source>
</evidence>
<dbReference type="Proteomes" id="UP000821866">
    <property type="component" value="Chromosome 9"/>
</dbReference>
<name>A0A9J6D679_RHIMP</name>